<dbReference type="InterPro" id="IPR011335">
    <property type="entry name" value="Restrct_endonuc-II-like"/>
</dbReference>
<sequence>MKVIKHEQLISSPDIASFVVVLCRNLAQYLTDRIGNFEELEPYFDFWRNCGACYQGSLLIFGVEHDQTSYEVPRIPKGTDGRAKA</sequence>
<evidence type="ECO:0000313" key="1">
    <source>
        <dbReference type="EMBL" id="OJJ26321.1"/>
    </source>
</evidence>
<reference evidence="1" key="1">
    <citation type="submission" date="2016-10" db="EMBL/GenBank/DDBJ databases">
        <title>CRISPR-Cas defence system in Roseofilum reptotaenium: evidence of a bacteriophage-cyanobacterium arms race in the coral black band disease.</title>
        <authorList>
            <person name="Buerger P."/>
            <person name="Wood-Charlson E.M."/>
            <person name="Weynberg K.D."/>
            <person name="Willis B."/>
            <person name="Van Oppen M.J."/>
        </authorList>
    </citation>
    <scope>NUCLEOTIDE SEQUENCE [LARGE SCALE GENOMIC DNA]</scope>
    <source>
        <strain evidence="1">AO1-A</strain>
    </source>
</reference>
<name>A0A1L9QUH5_9CYAN</name>
<dbReference type="EMBL" id="MLAW01000008">
    <property type="protein sequence ID" value="OJJ26321.1"/>
    <property type="molecule type" value="Genomic_DNA"/>
</dbReference>
<evidence type="ECO:0000313" key="2">
    <source>
        <dbReference type="Proteomes" id="UP000183940"/>
    </source>
</evidence>
<dbReference type="AlphaFoldDB" id="A0A1L9QUH5"/>
<organism evidence="1 2">
    <name type="scientific">Roseofilum reptotaenium AO1-A</name>
    <dbReference type="NCBI Taxonomy" id="1925591"/>
    <lineage>
        <taxon>Bacteria</taxon>
        <taxon>Bacillati</taxon>
        <taxon>Cyanobacteriota</taxon>
        <taxon>Cyanophyceae</taxon>
        <taxon>Desertifilales</taxon>
        <taxon>Desertifilaceae</taxon>
        <taxon>Roseofilum</taxon>
    </lineage>
</organism>
<proteinExistence type="predicted"/>
<keyword evidence="2" id="KW-1185">Reference proteome</keyword>
<dbReference type="SUPFAM" id="SSF52980">
    <property type="entry name" value="Restriction endonuclease-like"/>
    <property type="match status" value="1"/>
</dbReference>
<comment type="caution">
    <text evidence="1">The sequence shown here is derived from an EMBL/GenBank/DDBJ whole genome shotgun (WGS) entry which is preliminary data.</text>
</comment>
<protein>
    <submittedName>
        <fullName evidence="1">Uncharacterized protein</fullName>
    </submittedName>
</protein>
<dbReference type="GO" id="GO:0000287">
    <property type="term" value="F:magnesium ion binding"/>
    <property type="evidence" value="ECO:0007669"/>
    <property type="project" value="InterPro"/>
</dbReference>
<dbReference type="InterPro" id="IPR004194">
    <property type="entry name" value="Restrct_endonuc_II_BamHI"/>
</dbReference>
<dbReference type="Pfam" id="PF02923">
    <property type="entry name" value="BamHI"/>
    <property type="match status" value="1"/>
</dbReference>
<dbReference type="Gene3D" id="3.40.91.20">
    <property type="match status" value="1"/>
</dbReference>
<dbReference type="GO" id="GO:0003677">
    <property type="term" value="F:DNA binding"/>
    <property type="evidence" value="ECO:0007669"/>
    <property type="project" value="InterPro"/>
</dbReference>
<accession>A0A1L9QUH5</accession>
<dbReference type="InterPro" id="IPR011338">
    <property type="entry name" value="BamHI/BglII/BstY"/>
</dbReference>
<gene>
    <name evidence="1" type="ORF">BI308_06830</name>
</gene>
<dbReference type="Proteomes" id="UP000183940">
    <property type="component" value="Unassembled WGS sequence"/>
</dbReference>
<dbReference type="GO" id="GO:0009036">
    <property type="term" value="F:type II site-specific deoxyribonuclease activity"/>
    <property type="evidence" value="ECO:0007669"/>
    <property type="project" value="InterPro"/>
</dbReference>
<dbReference type="GO" id="GO:0009307">
    <property type="term" value="P:DNA restriction-modification system"/>
    <property type="evidence" value="ECO:0007669"/>
    <property type="project" value="InterPro"/>
</dbReference>